<feature type="compositionally biased region" description="Gly residues" evidence="1">
    <location>
        <begin position="110"/>
        <end position="128"/>
    </location>
</feature>
<dbReference type="EMBL" id="CYSC01000043">
    <property type="protein sequence ID" value="CUH73961.1"/>
    <property type="molecule type" value="Genomic_DNA"/>
</dbReference>
<evidence type="ECO:0000313" key="4">
    <source>
        <dbReference type="Proteomes" id="UP000051086"/>
    </source>
</evidence>
<name>A0A0P1FXY8_9RHOB</name>
<evidence type="ECO:0008006" key="6">
    <source>
        <dbReference type="Google" id="ProtNLM"/>
    </source>
</evidence>
<dbReference type="Proteomes" id="UP000051086">
    <property type="component" value="Unassembled WGS sequence"/>
</dbReference>
<reference evidence="3 5" key="1">
    <citation type="submission" date="2015-09" db="EMBL/GenBank/DDBJ databases">
        <authorList>
            <consortium name="Swine Surveillance"/>
        </authorList>
    </citation>
    <scope>NUCLEOTIDE SEQUENCE [LARGE SCALE GENOMIC DNA]</scope>
    <source>
        <strain evidence="3 5">5120</strain>
    </source>
</reference>
<dbReference type="PROSITE" id="PS51257">
    <property type="entry name" value="PROKAR_LIPOPROTEIN"/>
    <property type="match status" value="1"/>
</dbReference>
<organism evidence="3 5">
    <name type="scientific">Thalassovita autumnalis</name>
    <dbReference type="NCBI Taxonomy" id="2072972"/>
    <lineage>
        <taxon>Bacteria</taxon>
        <taxon>Pseudomonadati</taxon>
        <taxon>Pseudomonadota</taxon>
        <taxon>Alphaproteobacteria</taxon>
        <taxon>Rhodobacterales</taxon>
        <taxon>Roseobacteraceae</taxon>
        <taxon>Thalassovita</taxon>
    </lineage>
</organism>
<evidence type="ECO:0000313" key="3">
    <source>
        <dbReference type="EMBL" id="CUH73961.1"/>
    </source>
</evidence>
<reference evidence="2 4" key="2">
    <citation type="submission" date="2015-09" db="EMBL/GenBank/DDBJ databases">
        <authorList>
            <person name="Rodrigo-Torres L."/>
            <person name="Arahal D.R."/>
        </authorList>
    </citation>
    <scope>NUCLEOTIDE SEQUENCE [LARGE SCALE GENOMIC DNA]</scope>
    <source>
        <strain evidence="2 4">CECT 5118</strain>
    </source>
</reference>
<sequence length="128" mass="13153">MVGLKATAKIGMAAMGLLALTGCLKLSDNAMREGPNGVEIQINEGRNCWANKCFRYDADENEIVVSGREPITVPAGVDLSDGYVSEAEFAALLLAARKAPPVMRQAEGSTDGGSSGRNGHGTGSGGAL</sequence>
<accession>A0A0P1FXY8</accession>
<feature type="region of interest" description="Disordered" evidence="1">
    <location>
        <begin position="103"/>
        <end position="128"/>
    </location>
</feature>
<gene>
    <name evidence="2" type="ORF">TL5118_02263</name>
    <name evidence="3" type="ORF">TL5120_03778</name>
</gene>
<dbReference type="EMBL" id="CYSB01000029">
    <property type="protein sequence ID" value="CUH67605.1"/>
    <property type="molecule type" value="Genomic_DNA"/>
</dbReference>
<dbReference type="Proteomes" id="UP000051887">
    <property type="component" value="Unassembled WGS sequence"/>
</dbReference>
<evidence type="ECO:0000313" key="5">
    <source>
        <dbReference type="Proteomes" id="UP000051887"/>
    </source>
</evidence>
<proteinExistence type="predicted"/>
<dbReference type="AlphaFoldDB" id="A0A0P1FXY8"/>
<protein>
    <recommendedName>
        <fullName evidence="6">Lipoprotein</fullName>
    </recommendedName>
</protein>
<evidence type="ECO:0000256" key="1">
    <source>
        <dbReference type="SAM" id="MobiDB-lite"/>
    </source>
</evidence>
<keyword evidence="4" id="KW-1185">Reference proteome</keyword>
<evidence type="ECO:0000313" key="2">
    <source>
        <dbReference type="EMBL" id="CUH67605.1"/>
    </source>
</evidence>